<evidence type="ECO:0000313" key="3">
    <source>
        <dbReference type="Proteomes" id="UP000297245"/>
    </source>
</evidence>
<gene>
    <name evidence="2" type="ORF">K435DRAFT_199095</name>
</gene>
<sequence>MVMHILIWTRREDIEDMRVDGVSKSRRMYLVGGPGTQQGGGPAPRDNPNPSGVIEMKEGFQNFNNPIVSEGTEEVLPTPVRLILDWDGRPRNGKGGGGKGGASGSGQRV</sequence>
<accession>A0A4S8LUN6</accession>
<dbReference type="AlphaFoldDB" id="A0A4S8LUN6"/>
<evidence type="ECO:0000313" key="2">
    <source>
        <dbReference type="EMBL" id="THU93041.1"/>
    </source>
</evidence>
<feature type="region of interest" description="Disordered" evidence="1">
    <location>
        <begin position="85"/>
        <end position="109"/>
    </location>
</feature>
<name>A0A4S8LUN6_DENBC</name>
<feature type="compositionally biased region" description="Gly residues" evidence="1">
    <location>
        <begin position="93"/>
        <end position="109"/>
    </location>
</feature>
<feature type="compositionally biased region" description="Gly residues" evidence="1">
    <location>
        <begin position="32"/>
        <end position="42"/>
    </location>
</feature>
<evidence type="ECO:0000256" key="1">
    <source>
        <dbReference type="SAM" id="MobiDB-lite"/>
    </source>
</evidence>
<feature type="region of interest" description="Disordered" evidence="1">
    <location>
        <begin position="29"/>
        <end position="53"/>
    </location>
</feature>
<organism evidence="2 3">
    <name type="scientific">Dendrothele bispora (strain CBS 962.96)</name>
    <dbReference type="NCBI Taxonomy" id="1314807"/>
    <lineage>
        <taxon>Eukaryota</taxon>
        <taxon>Fungi</taxon>
        <taxon>Dikarya</taxon>
        <taxon>Basidiomycota</taxon>
        <taxon>Agaricomycotina</taxon>
        <taxon>Agaricomycetes</taxon>
        <taxon>Agaricomycetidae</taxon>
        <taxon>Agaricales</taxon>
        <taxon>Agaricales incertae sedis</taxon>
        <taxon>Dendrothele</taxon>
    </lineage>
</organism>
<reference evidence="2 3" key="1">
    <citation type="journal article" date="2019" name="Nat. Ecol. Evol.">
        <title>Megaphylogeny resolves global patterns of mushroom evolution.</title>
        <authorList>
            <person name="Varga T."/>
            <person name="Krizsan K."/>
            <person name="Foldi C."/>
            <person name="Dima B."/>
            <person name="Sanchez-Garcia M."/>
            <person name="Sanchez-Ramirez S."/>
            <person name="Szollosi G.J."/>
            <person name="Szarkandi J.G."/>
            <person name="Papp V."/>
            <person name="Albert L."/>
            <person name="Andreopoulos W."/>
            <person name="Angelini C."/>
            <person name="Antonin V."/>
            <person name="Barry K.W."/>
            <person name="Bougher N.L."/>
            <person name="Buchanan P."/>
            <person name="Buyck B."/>
            <person name="Bense V."/>
            <person name="Catcheside P."/>
            <person name="Chovatia M."/>
            <person name="Cooper J."/>
            <person name="Damon W."/>
            <person name="Desjardin D."/>
            <person name="Finy P."/>
            <person name="Geml J."/>
            <person name="Haridas S."/>
            <person name="Hughes K."/>
            <person name="Justo A."/>
            <person name="Karasinski D."/>
            <person name="Kautmanova I."/>
            <person name="Kiss B."/>
            <person name="Kocsube S."/>
            <person name="Kotiranta H."/>
            <person name="LaButti K.M."/>
            <person name="Lechner B.E."/>
            <person name="Liimatainen K."/>
            <person name="Lipzen A."/>
            <person name="Lukacs Z."/>
            <person name="Mihaltcheva S."/>
            <person name="Morgado L.N."/>
            <person name="Niskanen T."/>
            <person name="Noordeloos M.E."/>
            <person name="Ohm R.A."/>
            <person name="Ortiz-Santana B."/>
            <person name="Ovrebo C."/>
            <person name="Racz N."/>
            <person name="Riley R."/>
            <person name="Savchenko A."/>
            <person name="Shiryaev A."/>
            <person name="Soop K."/>
            <person name="Spirin V."/>
            <person name="Szebenyi C."/>
            <person name="Tomsovsky M."/>
            <person name="Tulloss R.E."/>
            <person name="Uehling J."/>
            <person name="Grigoriev I.V."/>
            <person name="Vagvolgyi C."/>
            <person name="Papp T."/>
            <person name="Martin F.M."/>
            <person name="Miettinen O."/>
            <person name="Hibbett D.S."/>
            <person name="Nagy L.G."/>
        </authorList>
    </citation>
    <scope>NUCLEOTIDE SEQUENCE [LARGE SCALE GENOMIC DNA]</scope>
    <source>
        <strain evidence="2 3">CBS 962.96</strain>
    </source>
</reference>
<dbReference type="Proteomes" id="UP000297245">
    <property type="component" value="Unassembled WGS sequence"/>
</dbReference>
<protein>
    <submittedName>
        <fullName evidence="2">Uncharacterized protein</fullName>
    </submittedName>
</protein>
<keyword evidence="3" id="KW-1185">Reference proteome</keyword>
<dbReference type="OrthoDB" id="3263231at2759"/>
<proteinExistence type="predicted"/>
<dbReference type="EMBL" id="ML179260">
    <property type="protein sequence ID" value="THU93041.1"/>
    <property type="molecule type" value="Genomic_DNA"/>
</dbReference>